<dbReference type="EMBL" id="JADHEC010000055">
    <property type="protein sequence ID" value="MBF2709949.1"/>
    <property type="molecule type" value="Genomic_DNA"/>
</dbReference>
<gene>
    <name evidence="1" type="ORF">IR213_15355</name>
</gene>
<organism evidence="1 2">
    <name type="scientific">Flavobacterium soyangense</name>
    <dbReference type="NCBI Taxonomy" id="2023265"/>
    <lineage>
        <taxon>Bacteria</taxon>
        <taxon>Pseudomonadati</taxon>
        <taxon>Bacteroidota</taxon>
        <taxon>Flavobacteriia</taxon>
        <taxon>Flavobacteriales</taxon>
        <taxon>Flavobacteriaceae</taxon>
        <taxon>Flavobacterium</taxon>
    </lineage>
</organism>
<dbReference type="AlphaFoldDB" id="A0A930UFR9"/>
<name>A0A930UFR9_9FLAO</name>
<evidence type="ECO:0000313" key="1">
    <source>
        <dbReference type="EMBL" id="MBF2709949.1"/>
    </source>
</evidence>
<reference evidence="1" key="1">
    <citation type="submission" date="2020-11" db="EMBL/GenBank/DDBJ databases">
        <title>Genome of Flavobacterium soyangense.</title>
        <authorList>
            <person name="Liu Q."/>
            <person name="Xin Y.-H."/>
        </authorList>
    </citation>
    <scope>NUCLEOTIDE SEQUENCE</scope>
    <source>
        <strain evidence="1">CGMCC 1.13493</strain>
    </source>
</reference>
<dbReference type="Proteomes" id="UP000646211">
    <property type="component" value="Unassembled WGS sequence"/>
</dbReference>
<dbReference type="RefSeq" id="WP_194313179.1">
    <property type="nucleotide sequence ID" value="NZ_JADHEC010000055.1"/>
</dbReference>
<protein>
    <submittedName>
        <fullName evidence="1">Uncharacterized protein</fullName>
    </submittedName>
</protein>
<evidence type="ECO:0000313" key="2">
    <source>
        <dbReference type="Proteomes" id="UP000646211"/>
    </source>
</evidence>
<accession>A0A930UFR9</accession>
<proteinExistence type="predicted"/>
<comment type="caution">
    <text evidence="1">The sequence shown here is derived from an EMBL/GenBank/DDBJ whole genome shotgun (WGS) entry which is preliminary data.</text>
</comment>
<sequence length="167" mass="19069">MLLTSTFLFGQNCKYKINEVDEFTKNIILETKAELLTISGMGFGFSSSYSFKKINNNRYLKLGITSPSIFTLRQGRDIMFKTNTEDIISLEFPETIVADYISGSRIGTSTTPSMWTGTILIPISNENYERLLKDKILKVRIYTGDGYIDDDVKEKRANKFQELLKCV</sequence>
<keyword evidence="2" id="KW-1185">Reference proteome</keyword>